<evidence type="ECO:0000256" key="4">
    <source>
        <dbReference type="SAM" id="MobiDB-lite"/>
    </source>
</evidence>
<keyword evidence="1 3" id="KW-0853">WD repeat</keyword>
<evidence type="ECO:0000259" key="5">
    <source>
        <dbReference type="Pfam" id="PF24883"/>
    </source>
</evidence>
<dbReference type="PROSITE" id="PS50082">
    <property type="entry name" value="WD_REPEATS_2"/>
    <property type="match status" value="1"/>
</dbReference>
<organism evidence="7 8">
    <name type="scientific">Leptobrachium leishanense</name>
    <name type="common">Leishan spiny toad</name>
    <dbReference type="NCBI Taxonomy" id="445787"/>
    <lineage>
        <taxon>Eukaryota</taxon>
        <taxon>Metazoa</taxon>
        <taxon>Chordata</taxon>
        <taxon>Craniata</taxon>
        <taxon>Vertebrata</taxon>
        <taxon>Euteleostomi</taxon>
        <taxon>Amphibia</taxon>
        <taxon>Batrachia</taxon>
        <taxon>Anura</taxon>
        <taxon>Pelobatoidea</taxon>
        <taxon>Megophryidae</taxon>
        <taxon>Leptobrachium</taxon>
    </lineage>
</organism>
<dbReference type="SUPFAM" id="SSF50998">
    <property type="entry name" value="Quinoprotein alcohol dehydrogenase-like"/>
    <property type="match status" value="2"/>
</dbReference>
<keyword evidence="2" id="KW-0677">Repeat</keyword>
<keyword evidence="8" id="KW-1185">Reference proteome</keyword>
<feature type="region of interest" description="Disordered" evidence="4">
    <location>
        <begin position="409"/>
        <end position="463"/>
    </location>
</feature>
<dbReference type="InterPro" id="IPR001680">
    <property type="entry name" value="WD40_rpt"/>
</dbReference>
<dbReference type="Pfam" id="PF25469">
    <property type="entry name" value="WHD_NWD1"/>
    <property type="match status" value="1"/>
</dbReference>
<evidence type="ECO:0000313" key="7">
    <source>
        <dbReference type="Ensembl" id="ENSLLEP00000034452.1"/>
    </source>
</evidence>
<dbReference type="Pfam" id="PF24883">
    <property type="entry name" value="NPHP3_N"/>
    <property type="match status" value="1"/>
</dbReference>
<dbReference type="Ensembl" id="ENSLLET00000035762.1">
    <property type="protein sequence ID" value="ENSLLEP00000034452.1"/>
    <property type="gene ID" value="ENSLLEG00000021774.1"/>
</dbReference>
<dbReference type="InterPro" id="IPR052752">
    <property type="entry name" value="NACHT-WD_repeat"/>
</dbReference>
<dbReference type="InterPro" id="IPR015943">
    <property type="entry name" value="WD40/YVTN_repeat-like_dom_sf"/>
</dbReference>
<dbReference type="Gene3D" id="3.40.50.300">
    <property type="entry name" value="P-loop containing nucleotide triphosphate hydrolases"/>
    <property type="match status" value="1"/>
</dbReference>
<name>A0A8C5WFH6_9ANUR</name>
<feature type="region of interest" description="Disordered" evidence="4">
    <location>
        <begin position="2011"/>
        <end position="2036"/>
    </location>
</feature>
<dbReference type="SMART" id="SM00320">
    <property type="entry name" value="WD40"/>
    <property type="match status" value="4"/>
</dbReference>
<dbReference type="InterPro" id="IPR027417">
    <property type="entry name" value="P-loop_NTPase"/>
</dbReference>
<feature type="region of interest" description="Disordered" evidence="4">
    <location>
        <begin position="171"/>
        <end position="199"/>
    </location>
</feature>
<reference evidence="7" key="2">
    <citation type="submission" date="2025-09" db="UniProtKB">
        <authorList>
            <consortium name="Ensembl"/>
        </authorList>
    </citation>
    <scope>IDENTIFICATION</scope>
</reference>
<accession>A0A8C5WFH6</accession>
<proteinExistence type="predicted"/>
<sequence>MSLLQRSFTADPSHRKKHEVKLKLFRENTVIGVRRCYTSSARLQQEKKETVAFPPISKMPTANISHSLRRKSWSGQVTSKSIQDMFFSLQISGTQRLSLHRHHSLKDVMLEDCHWNKPYQKISDETDTQIKAHLKNNMYHRRVKRVSNEPDLGEENQYVLEHTESFLLKSRQKTAEKEDGGTSDGIAKPPEGGHCIGKDLSESNKAITMNVWATTSYDGNLLQSMQTDRFQEGTERNGNPVSNDTEEENEDGRGGGTETTLPDKHGDPTDLKENAFELLSDTEVKIIKGHINLTYTAQKKVFMTYICGGYQDSHPERNALFEKAYPDLYIYFKEKGFDFRMFDLRWGLKDGTINDHFMPSLHLKTLQKCQEAGQTAFFGFLGQKYDQIIIPDIVLKDVFETIKSTVEMMKQKAGTRKQSDSNTMAITGEGEPELSIKSDTESETHQGTPEQDNPNNNNADNGNEEMEIFIPTQRRPTLKYERDLGVLMQWYRLDENCNPSVYRLQSISTFYGDIFSRDPLRRQQAKIKWLGLLQKLYDVFQEYVPLALGSNAAASFFKTVLEQEIDQAFCVEGNPENHFHCFQRVITDIKYNLSSNRAPDYVDILTNKPEISKPLYEAQQNMIKGIYQRLRHTNIYENSVSWGRDGINPITNRSHAYYLDRLCRDFQRKVTAHFHRMTNVKPTPAKTWSRKRVFRNQRNEEILEHAKHCHTLVKCFMGQETFLRELEECTRSAAGHLIVLHGDQGSGKSSITAKVASLAKQWIDGDLRIVTRFIGTTGESRSIRLLLQSLCYQIADIYNLSTHFSEDLKGLINEFSSLLELATEHMPLMIVLDGIDELSDHKAKLSWIPTVLPQHIYFIVSTSTESECASLKHLQKHSSHHIFVLIPPLSSVEIHAMTESWLTRDQRRLTSDQRKVLFNACTACPLPLFVLGSYMETYLWTSYASDKDTNLQSNISKMYSWILARLERNHGEQVVKKTTSFISFSRNGITLEELLDLLSLDQAVMNEVKQYQGVTVSVFPESLWLKLHNDFGIHLVEQRTDNTYVINFAHDVFRTTCVNRYAKSKDYPISIHSTFSDYYLESRSRHNKSDYAGPMMPLSWVGKPESKTGHVFNHRKILGISHHLIQSNQISRLVTQCIFNYEYLLHKAWATSLINIQDDLKDAINPERPVLDLILLSEVLHLSRDILLRDPCQLASQLMGRLHQIESSDKPVAPGDPRKYPFLPSLLSQCTQSSIPVFMPSFTCLLPPGGLLSETTAGHADCITAVAEAQDGLRVVTASKDCTLKVWDLSTGKAAYTLHGVGTNIDSITVCMQNKIVVTKNHSLQIWDLYQGKMLYGASDFLDAPILTSALDGQLLLAFFDGSHLVKVFDLADSCKLVCQVDIPVDETPVHKNHSILVSKNSVKDYILFAYRSGKEAMVLSAKRGAVVAKLTTQNPVASVQGVAVTKEYFLIICRYPSLKTHDIVHIELFSVHTFAYIRTVKGCGNDFITKFAVNRQGSHVIAFSQLPNTNATEILVWNLETEDHKHMAKFSSVPKGGLCSDLRCCVAFCEGENFLRTWNLANRINDQSLTVNMNRVMKIDGIQEVITMKNFPRYAVCRSVRPGLITIWNIVKSKCKGSAVRVERGLVENNDVVLVRDMKLFILTDRGMASFTDTPRPIFQTLLTYDLLKKKYIRKQTGLYVIPCPKHEYRVLDGGLLLGLSENRDHFVIWDLDSGFIKHRLRPQFKEKPSTLDHDAFKEGFRKESLLHRQKVKDTVLLTPWERRNETRTAKRRRQEREVEQEVEKMWQLLNEKNNAIDQYLLSDNEKVIVCSYYAHHLCVFSLETMSHLHTLEDRTSMLFLHHAAITHNGSFLVLSNYCDKEKISYVTLWDLHNGLVKKRLKNEPNVFCMALTDDASRIVFGVTLGNILKVWDPFRRKHKIIPGYEKLHLNVDSKLQVIEGGSKAILLSGEVSLWDLDNGTIVSVFTPDTKICCLSLAPDRKTILVGMSDSPSLITLKVASGNKGNTFSTGTNLFGEESTSSEDEANDNDQPLSI</sequence>
<dbReference type="Gene3D" id="2.130.10.10">
    <property type="entry name" value="YVTN repeat-like/Quinoprotein amine dehydrogenase"/>
    <property type="match status" value="2"/>
</dbReference>
<feature type="region of interest" description="Disordered" evidence="4">
    <location>
        <begin position="229"/>
        <end position="271"/>
    </location>
</feature>
<dbReference type="PROSITE" id="PS00678">
    <property type="entry name" value="WD_REPEATS_1"/>
    <property type="match status" value="1"/>
</dbReference>
<dbReference type="PANTHER" id="PTHR19871">
    <property type="entry name" value="BETA TRANSDUCIN-RELATED PROTEIN"/>
    <property type="match status" value="1"/>
</dbReference>
<feature type="compositionally biased region" description="Basic and acidic residues" evidence="4">
    <location>
        <begin position="261"/>
        <end position="271"/>
    </location>
</feature>
<dbReference type="Proteomes" id="UP000694569">
    <property type="component" value="Unplaced"/>
</dbReference>
<dbReference type="InterPro" id="IPR056884">
    <property type="entry name" value="NPHP3-like_N"/>
</dbReference>
<feature type="domain" description="NWD1/2-like winged helix-turn-helix" evidence="6">
    <location>
        <begin position="962"/>
        <end position="1065"/>
    </location>
</feature>
<evidence type="ECO:0000259" key="6">
    <source>
        <dbReference type="Pfam" id="PF25469"/>
    </source>
</evidence>
<evidence type="ECO:0000256" key="2">
    <source>
        <dbReference type="ARBA" id="ARBA00022737"/>
    </source>
</evidence>
<dbReference type="InterPro" id="IPR011047">
    <property type="entry name" value="Quinoprotein_ADH-like_sf"/>
</dbReference>
<feature type="compositionally biased region" description="Basic and acidic residues" evidence="4">
    <location>
        <begin position="434"/>
        <end position="444"/>
    </location>
</feature>
<dbReference type="InterPro" id="IPR057588">
    <property type="entry name" value="NWD1/2-like_WH"/>
</dbReference>
<dbReference type="OrthoDB" id="2325716at2759"/>
<protein>
    <submittedName>
        <fullName evidence="7">Uncharacterized protein</fullName>
    </submittedName>
</protein>
<dbReference type="SUPFAM" id="SSF52540">
    <property type="entry name" value="P-loop containing nucleoside triphosphate hydrolases"/>
    <property type="match status" value="1"/>
</dbReference>
<evidence type="ECO:0000256" key="3">
    <source>
        <dbReference type="PROSITE-ProRule" id="PRU00221"/>
    </source>
</evidence>
<dbReference type="GeneTree" id="ENSGT00940000167021"/>
<evidence type="ECO:0000313" key="8">
    <source>
        <dbReference type="Proteomes" id="UP000694569"/>
    </source>
</evidence>
<feature type="repeat" description="WD" evidence="3">
    <location>
        <begin position="1256"/>
        <end position="1297"/>
    </location>
</feature>
<dbReference type="Pfam" id="PF00400">
    <property type="entry name" value="WD40"/>
    <property type="match status" value="1"/>
</dbReference>
<dbReference type="PROSITE" id="PS50294">
    <property type="entry name" value="WD_REPEATS_REGION"/>
    <property type="match status" value="1"/>
</dbReference>
<dbReference type="PANTHER" id="PTHR19871:SF43">
    <property type="entry name" value="SI:CH211-212K18.6"/>
    <property type="match status" value="1"/>
</dbReference>
<feature type="domain" description="Nephrocystin 3-like N-terminal" evidence="5">
    <location>
        <begin position="732"/>
        <end position="851"/>
    </location>
</feature>
<evidence type="ECO:0000256" key="1">
    <source>
        <dbReference type="ARBA" id="ARBA00022574"/>
    </source>
</evidence>
<reference evidence="7" key="1">
    <citation type="submission" date="2025-08" db="UniProtKB">
        <authorList>
            <consortium name="Ensembl"/>
        </authorList>
    </citation>
    <scope>IDENTIFICATION</scope>
</reference>
<dbReference type="InterPro" id="IPR019775">
    <property type="entry name" value="WD40_repeat_CS"/>
</dbReference>